<feature type="transmembrane region" description="Helical" evidence="8">
    <location>
        <begin position="410"/>
        <end position="431"/>
    </location>
</feature>
<dbReference type="Proteomes" id="UP000823749">
    <property type="component" value="Chromosome 11"/>
</dbReference>
<feature type="region of interest" description="Disordered" evidence="7">
    <location>
        <begin position="991"/>
        <end position="1022"/>
    </location>
</feature>
<evidence type="ECO:0000313" key="11">
    <source>
        <dbReference type="Proteomes" id="UP000823749"/>
    </source>
</evidence>
<dbReference type="NCBIfam" id="NF037981">
    <property type="entry name" value="NCS2_1"/>
    <property type="match status" value="1"/>
</dbReference>
<organism evidence="10 11">
    <name type="scientific">Rhododendron griersonianum</name>
    <dbReference type="NCBI Taxonomy" id="479676"/>
    <lineage>
        <taxon>Eukaryota</taxon>
        <taxon>Viridiplantae</taxon>
        <taxon>Streptophyta</taxon>
        <taxon>Embryophyta</taxon>
        <taxon>Tracheophyta</taxon>
        <taxon>Spermatophyta</taxon>
        <taxon>Magnoliopsida</taxon>
        <taxon>eudicotyledons</taxon>
        <taxon>Gunneridae</taxon>
        <taxon>Pentapetalae</taxon>
        <taxon>asterids</taxon>
        <taxon>Ericales</taxon>
        <taxon>Ericaceae</taxon>
        <taxon>Ericoideae</taxon>
        <taxon>Rhodoreae</taxon>
        <taxon>Rhododendron</taxon>
    </lineage>
</organism>
<sequence length="1277" mass="142646">MLFLPRLKKWLEVDGCPGPDTCLYPGPDASTVMDIFPCPCPCQGTSTDMDIFSCPCLSTCPCLCQGMSTDIDIFPGTCPCPCLRSYPCPGTTPPTSGGGTSPTPPTSGGGTSSTPPTSGGTSPPPPPPPPPSGGTSPPPPTSGGTSPTGIDISNPYWAAATTLGFEHHVVMLGTTVFIPSIIVPLMGGGQKEKAEVIQTSLFVAGLNTLLQTWFGTRLPVVIGPSYSFIAPALFVVLSDRYSKYVDPLERFEESMRGIQGAMMIASIIPILLGFFGIWRIIVRLITPVSAVPLVTLVGLGLYAQGFPQLAESIEIGLPELIILIILSQYIPRRIITKIGERFFERYAVLFSIAIVWLFAALLTASGAYRNKSSSTQVSCHDQSGLISGAAWIRFPYPWQWGTPSVDAGDVFVMIAAALVALIESTSANIAAARFGSATLPPPSIFSRGAGWLGIGWLLDGSFGTASGSTVSVENVGLLALTRSGSRRVVQISAGFMLFFGVFGKFGAILASIPLPIIAALQCVSLAYETSAGLDLLQFCNFYKLRTKFIVGFSIFMGLSVPQYFNGYMGTSGCCPVHTHANWFDKFVEIIFTSPATVAAMIAVFLDCTIPPGRTDNGEIEIETDWWEAFMSAFEEDPEFYSLPLGLTIVNKLVSDHCRKFDEVVVKVIKSYDERTKSFRLGDKKVKLKDNHVKLIFGISCGNEEMTETNISKEDTALARRLGIKEPRLTTTTMKEKIKELKSSKKPEDIDDVVRLLCLFLCVTLLFSTSGTTVNWSFVYYMEDLAKVKQYNWAGAVTDYLMKSIHKNHKQLNELHGCSLLLMFWLCENTKLLQQKNADAVPRLLKWNISELRDILRDFDQLNQLPADQVIQSNRLQKMSNCVSQVRGINLRETEEQKMYNNLGSEQEGGEVEALELEVEKVRMSIDGESPQQAEVSREETIEKGVTQVNEDVTSEIEKEQRTGGLPCGEQNEVYGTQRGENARVAFMAEQGNEEGEKDNAEKGQGLDDFNTPSNPSFEVDSPRYKSTMDAIAVIDELNKRIELLEKEKKSMENENLKVQEEKQKSLQHQKEENEILKRELEEKDLYISKLCKKNEVLELNERIELLENEKKSMESENLKIQEEKHKSLQHQKEEIEILKRELEEKDLYISKLCKKNEVLEKLYKEYEEQVQHYETHELTQGYNVETERQVHQVTQKATFETIKELREERDQLEGELINIKVHEVTQKVRAEKVVEKLRRKSPSSKFKRVKERDDRKMNFCEDCVWKIKEEKSTTRVY</sequence>
<dbReference type="GO" id="GO:0016020">
    <property type="term" value="C:membrane"/>
    <property type="evidence" value="ECO:0007669"/>
    <property type="project" value="UniProtKB-SubCell"/>
</dbReference>
<feature type="transmembrane region" description="Helical" evidence="8">
    <location>
        <begin position="284"/>
        <end position="303"/>
    </location>
</feature>
<keyword evidence="3 8" id="KW-0812">Transmembrane</keyword>
<feature type="transmembrane region" description="Helical" evidence="8">
    <location>
        <begin position="586"/>
        <end position="605"/>
    </location>
</feature>
<evidence type="ECO:0000256" key="1">
    <source>
        <dbReference type="ARBA" id="ARBA00004141"/>
    </source>
</evidence>
<dbReference type="PANTHER" id="PTHR11119">
    <property type="entry name" value="XANTHINE-URACIL / VITAMIN C PERMEASE FAMILY MEMBER"/>
    <property type="match status" value="1"/>
</dbReference>
<evidence type="ECO:0000256" key="5">
    <source>
        <dbReference type="ARBA" id="ARBA00023136"/>
    </source>
</evidence>
<comment type="subcellular location">
    <subcellularLocation>
        <location evidence="1">Membrane</location>
        <topology evidence="1">Multi-pass membrane protein</topology>
    </subcellularLocation>
</comment>
<evidence type="ECO:0000256" key="8">
    <source>
        <dbReference type="SAM" id="Phobius"/>
    </source>
</evidence>
<evidence type="ECO:0000256" key="6">
    <source>
        <dbReference type="SAM" id="Coils"/>
    </source>
</evidence>
<accession>A0AAV6IC65</accession>
<feature type="domain" description="Aminotransferase-like plant mobile" evidence="9">
    <location>
        <begin position="662"/>
        <end position="850"/>
    </location>
</feature>
<evidence type="ECO:0000259" key="9">
    <source>
        <dbReference type="Pfam" id="PF10536"/>
    </source>
</evidence>
<feature type="coiled-coil region" evidence="6">
    <location>
        <begin position="1027"/>
        <end position="1222"/>
    </location>
</feature>
<protein>
    <recommendedName>
        <fullName evidence="9">Aminotransferase-like plant mobile domain-containing protein</fullName>
    </recommendedName>
</protein>
<feature type="transmembrane region" description="Helical" evidence="8">
    <location>
        <begin position="548"/>
        <end position="566"/>
    </location>
</feature>
<dbReference type="InterPro" id="IPR006043">
    <property type="entry name" value="NCS2"/>
</dbReference>
<feature type="transmembrane region" description="Helical" evidence="8">
    <location>
        <begin position="218"/>
        <end position="237"/>
    </location>
</feature>
<dbReference type="Pfam" id="PF10536">
    <property type="entry name" value="PMD"/>
    <property type="match status" value="1"/>
</dbReference>
<dbReference type="AlphaFoldDB" id="A0AAV6IC65"/>
<keyword evidence="4 8" id="KW-1133">Transmembrane helix</keyword>
<dbReference type="Pfam" id="PF00860">
    <property type="entry name" value="Xan_ur_permease"/>
    <property type="match status" value="1"/>
</dbReference>
<dbReference type="EMBL" id="JACTNZ010000011">
    <property type="protein sequence ID" value="KAG5526302.1"/>
    <property type="molecule type" value="Genomic_DNA"/>
</dbReference>
<feature type="compositionally biased region" description="Pro residues" evidence="7">
    <location>
        <begin position="122"/>
        <end position="141"/>
    </location>
</feature>
<gene>
    <name evidence="10" type="ORF">RHGRI_032551</name>
</gene>
<feature type="transmembrane region" description="Helical" evidence="8">
    <location>
        <begin position="257"/>
        <end position="277"/>
    </location>
</feature>
<dbReference type="GO" id="GO:0022857">
    <property type="term" value="F:transmembrane transporter activity"/>
    <property type="evidence" value="ECO:0007669"/>
    <property type="project" value="InterPro"/>
</dbReference>
<feature type="transmembrane region" description="Helical" evidence="8">
    <location>
        <begin position="516"/>
        <end position="536"/>
    </location>
</feature>
<evidence type="ECO:0000256" key="4">
    <source>
        <dbReference type="ARBA" id="ARBA00022989"/>
    </source>
</evidence>
<feature type="transmembrane region" description="Helical" evidence="8">
    <location>
        <begin position="347"/>
        <end position="368"/>
    </location>
</feature>
<evidence type="ECO:0000256" key="2">
    <source>
        <dbReference type="ARBA" id="ARBA00008821"/>
    </source>
</evidence>
<keyword evidence="5 8" id="KW-0472">Membrane</keyword>
<comment type="similarity">
    <text evidence="2">Belongs to the nucleobase:cation symporter-2 (NCS2) (TC 2.A.40) family.</text>
</comment>
<dbReference type="InterPro" id="IPR019557">
    <property type="entry name" value="AminoTfrase-like_pln_mobile"/>
</dbReference>
<reference evidence="10" key="1">
    <citation type="submission" date="2020-08" db="EMBL/GenBank/DDBJ databases">
        <title>Plant Genome Project.</title>
        <authorList>
            <person name="Zhang R.-G."/>
        </authorList>
    </citation>
    <scope>NUCLEOTIDE SEQUENCE</scope>
    <source>
        <strain evidence="10">WSP0</strain>
        <tissue evidence="10">Leaf</tissue>
    </source>
</reference>
<feature type="transmembrane region" description="Helical" evidence="8">
    <location>
        <begin position="752"/>
        <end position="781"/>
    </location>
</feature>
<name>A0AAV6IC65_9ERIC</name>
<evidence type="ECO:0000313" key="10">
    <source>
        <dbReference type="EMBL" id="KAG5526302.1"/>
    </source>
</evidence>
<comment type="caution">
    <text evidence="10">The sequence shown here is derived from an EMBL/GenBank/DDBJ whole genome shotgun (WGS) entry which is preliminary data.</text>
</comment>
<proteinExistence type="inferred from homology"/>
<keyword evidence="6" id="KW-0175">Coiled coil</keyword>
<feature type="transmembrane region" description="Helical" evidence="8">
    <location>
        <begin position="315"/>
        <end position="335"/>
    </location>
</feature>
<feature type="region of interest" description="Disordered" evidence="7">
    <location>
        <begin position="93"/>
        <end position="150"/>
    </location>
</feature>
<feature type="transmembrane region" description="Helical" evidence="8">
    <location>
        <begin position="488"/>
        <end position="510"/>
    </location>
</feature>
<keyword evidence="11" id="KW-1185">Reference proteome</keyword>
<evidence type="ECO:0000256" key="7">
    <source>
        <dbReference type="SAM" id="MobiDB-lite"/>
    </source>
</evidence>
<evidence type="ECO:0000256" key="3">
    <source>
        <dbReference type="ARBA" id="ARBA00022692"/>
    </source>
</evidence>
<feature type="compositionally biased region" description="Low complexity" evidence="7">
    <location>
        <begin position="112"/>
        <end position="121"/>
    </location>
</feature>